<comment type="caution">
    <text evidence="2">The sequence shown here is derived from an EMBL/GenBank/DDBJ whole genome shotgun (WGS) entry which is preliminary data.</text>
</comment>
<feature type="region of interest" description="Disordered" evidence="1">
    <location>
        <begin position="1"/>
        <end position="51"/>
    </location>
</feature>
<dbReference type="EMBL" id="JACHWT010000001">
    <property type="protein sequence ID" value="MBB3115201.1"/>
    <property type="molecule type" value="Genomic_DNA"/>
</dbReference>
<name>A0A8I0CNS4_9CORY</name>
<dbReference type="AlphaFoldDB" id="A0A8I0CNS4"/>
<evidence type="ECO:0000313" key="2">
    <source>
        <dbReference type="EMBL" id="MBB3115201.1"/>
    </source>
</evidence>
<accession>A0A8I0CNS4</accession>
<gene>
    <name evidence="2" type="ORF">FHU32_000389</name>
</gene>
<protein>
    <submittedName>
        <fullName evidence="2">Uncharacterized protein</fullName>
    </submittedName>
</protein>
<evidence type="ECO:0000256" key="1">
    <source>
        <dbReference type="SAM" id="MobiDB-lite"/>
    </source>
</evidence>
<reference evidence="2" key="1">
    <citation type="submission" date="2020-08" db="EMBL/GenBank/DDBJ databases">
        <title>Sequencing the genomes of 1000 actinobacteria strains.</title>
        <authorList>
            <person name="Klenk H.-P."/>
        </authorList>
    </citation>
    <scope>NUCLEOTIDE SEQUENCE</scope>
    <source>
        <strain evidence="2">DSM 20582</strain>
    </source>
</reference>
<dbReference type="Proteomes" id="UP000612712">
    <property type="component" value="Unassembled WGS sequence"/>
</dbReference>
<organism evidence="2 3">
    <name type="scientific">Corynebacterium bovis DSM 20582 = CIP 54.80</name>
    <dbReference type="NCBI Taxonomy" id="927655"/>
    <lineage>
        <taxon>Bacteria</taxon>
        <taxon>Bacillati</taxon>
        <taxon>Actinomycetota</taxon>
        <taxon>Actinomycetes</taxon>
        <taxon>Mycobacteriales</taxon>
        <taxon>Corynebacteriaceae</taxon>
        <taxon>Corynebacterium</taxon>
    </lineage>
</organism>
<sequence>MRPGSLRRCRPRPDHRPHHHHHHAAHTQHGHHHHAAHTQHRHPKSRQGRGRLRARRRIGALIIHKASRSSPPDISKEVLPRGGAITDGGETGLSDALQPPSGLEAENVASRRWPAFRRIGLDIVAGVEFSTIADNLLCSFSLYTVFRLQGNCFSRSSAPRGCL</sequence>
<evidence type="ECO:0000313" key="3">
    <source>
        <dbReference type="Proteomes" id="UP000612712"/>
    </source>
</evidence>
<proteinExistence type="predicted"/>